<evidence type="ECO:0000259" key="3">
    <source>
        <dbReference type="PROSITE" id="PS50905"/>
    </source>
</evidence>
<dbReference type="GO" id="GO:0020037">
    <property type="term" value="F:heme binding"/>
    <property type="evidence" value="ECO:0007669"/>
    <property type="project" value="TreeGrafter"/>
</dbReference>
<evidence type="ECO:0000313" key="5">
    <source>
        <dbReference type="Proteomes" id="UP000534783"/>
    </source>
</evidence>
<dbReference type="GO" id="GO:0006879">
    <property type="term" value="P:intracellular iron ion homeostasis"/>
    <property type="evidence" value="ECO:0007669"/>
    <property type="project" value="UniProtKB-KW"/>
</dbReference>
<keyword evidence="5" id="KW-1185">Reference proteome</keyword>
<evidence type="ECO:0000313" key="4">
    <source>
        <dbReference type="EMBL" id="NKE70419.1"/>
    </source>
</evidence>
<dbReference type="Gene3D" id="1.20.1260.10">
    <property type="match status" value="1"/>
</dbReference>
<dbReference type="PANTHER" id="PTHR30295:SF0">
    <property type="entry name" value="BACTERIOFERRITIN"/>
    <property type="match status" value="1"/>
</dbReference>
<gene>
    <name evidence="4" type="ORF">MNODULE_06665</name>
</gene>
<name>A0A7X6IAI8_9BACT</name>
<comment type="caution">
    <text evidence="4">The sequence shown here is derived from an EMBL/GenBank/DDBJ whole genome shotgun (WGS) entry which is preliminary data.</text>
</comment>
<dbReference type="GO" id="GO:0004322">
    <property type="term" value="F:ferroxidase activity"/>
    <property type="evidence" value="ECO:0007669"/>
    <property type="project" value="TreeGrafter"/>
</dbReference>
<dbReference type="PANTHER" id="PTHR30295">
    <property type="entry name" value="BACTERIOFERRITIN"/>
    <property type="match status" value="1"/>
</dbReference>
<dbReference type="InterPro" id="IPR008331">
    <property type="entry name" value="Ferritin_DPS_dom"/>
</dbReference>
<evidence type="ECO:0000256" key="2">
    <source>
        <dbReference type="ARBA" id="ARBA00023004"/>
    </source>
</evidence>
<dbReference type="EMBL" id="VTOW01000001">
    <property type="protein sequence ID" value="NKE70419.1"/>
    <property type="molecule type" value="Genomic_DNA"/>
</dbReference>
<dbReference type="GO" id="GO:0008199">
    <property type="term" value="F:ferric iron binding"/>
    <property type="evidence" value="ECO:0007669"/>
    <property type="project" value="InterPro"/>
</dbReference>
<keyword evidence="2" id="KW-0408">Iron</keyword>
<dbReference type="Proteomes" id="UP000534783">
    <property type="component" value="Unassembled WGS sequence"/>
</dbReference>
<sequence length="170" mass="19556">MRISNKMEKATMEAHIMDTKQVLQILNQALQIEYAAGIQYLQHSFLVQGIDRRVFADYFRSQSESSFNQAKQIGDHIVNLGGLPTVEPYAIKQSTDLKEMLQLNLELERTGLKVYQEGIKAAAEDTPLKFFFEDQAYHEYQDVNELEKLLDQKKVSVTEKEVQLKKVKSA</sequence>
<reference evidence="4 5" key="1">
    <citation type="journal article" date="2020" name="Nature">
        <title>Bacterial chemolithoautotrophy via manganese oxidation.</title>
        <authorList>
            <person name="Yu H."/>
            <person name="Leadbetter J.R."/>
        </authorList>
    </citation>
    <scope>NUCLEOTIDE SEQUENCE [LARGE SCALE GENOMIC DNA]</scope>
    <source>
        <strain evidence="4 5">Mn-1</strain>
    </source>
</reference>
<protein>
    <recommendedName>
        <fullName evidence="3">Ferritin-like diiron domain-containing protein</fullName>
    </recommendedName>
</protein>
<dbReference type="GO" id="GO:0005829">
    <property type="term" value="C:cytosol"/>
    <property type="evidence" value="ECO:0007669"/>
    <property type="project" value="TreeGrafter"/>
</dbReference>
<dbReference type="Pfam" id="PF00210">
    <property type="entry name" value="Ferritin"/>
    <property type="match status" value="1"/>
</dbReference>
<proteinExistence type="predicted"/>
<dbReference type="InterPro" id="IPR009078">
    <property type="entry name" value="Ferritin-like_SF"/>
</dbReference>
<dbReference type="InterPro" id="IPR009040">
    <property type="entry name" value="Ferritin-like_diiron"/>
</dbReference>
<evidence type="ECO:0000256" key="1">
    <source>
        <dbReference type="ARBA" id="ARBA00022434"/>
    </source>
</evidence>
<feature type="domain" description="Ferritin-like diiron" evidence="3">
    <location>
        <begin position="16"/>
        <end position="157"/>
    </location>
</feature>
<dbReference type="AlphaFoldDB" id="A0A7X6IAI8"/>
<organism evidence="4 5">
    <name type="scientific">Candidatus Manganitrophus noduliformans</name>
    <dbReference type="NCBI Taxonomy" id="2606439"/>
    <lineage>
        <taxon>Bacteria</taxon>
        <taxon>Pseudomonadati</taxon>
        <taxon>Nitrospirota</taxon>
        <taxon>Nitrospiria</taxon>
        <taxon>Candidatus Troglogloeales</taxon>
        <taxon>Candidatus Manganitrophaceae</taxon>
        <taxon>Candidatus Manganitrophus</taxon>
    </lineage>
</organism>
<dbReference type="InterPro" id="IPR012347">
    <property type="entry name" value="Ferritin-like"/>
</dbReference>
<dbReference type="SUPFAM" id="SSF47240">
    <property type="entry name" value="Ferritin-like"/>
    <property type="match status" value="1"/>
</dbReference>
<dbReference type="PROSITE" id="PS50905">
    <property type="entry name" value="FERRITIN_LIKE"/>
    <property type="match status" value="1"/>
</dbReference>
<accession>A0A7X6IAI8</accession>
<keyword evidence="1" id="KW-0409">Iron storage</keyword>